<dbReference type="RefSeq" id="WP_148783421.1">
    <property type="nucleotide sequence ID" value="NZ_VNHU01000009.1"/>
</dbReference>
<gene>
    <name evidence="2" type="ORF">BD809_109112</name>
</gene>
<dbReference type="EMBL" id="VNHU01000009">
    <property type="protein sequence ID" value="TYP71530.1"/>
    <property type="molecule type" value="Genomic_DNA"/>
</dbReference>
<feature type="chain" id="PRO_5024355169" description="DUF4468 domain-containing protein" evidence="1">
    <location>
        <begin position="21"/>
        <end position="190"/>
    </location>
</feature>
<dbReference type="Proteomes" id="UP000324376">
    <property type="component" value="Unassembled WGS sequence"/>
</dbReference>
<evidence type="ECO:0000313" key="2">
    <source>
        <dbReference type="EMBL" id="TYP71530.1"/>
    </source>
</evidence>
<sequence length="190" mass="21806">MKRKLLLLLFFIGASIQAQEKVNELRITPEGFNGFLVKQFEGKTAEELYQAVTKWSEYNINNASVSNQSNIENEYLSYNVMYKSGLFIRSGLAKLVWDPMFKVEFRFKDGKVRYDIKIISMNMHPNYGGKYPQAMIFRGGMLAYSFFNKKGKPKANTEQARNQIEDIANSIIGSVSDHINGESENTKSDW</sequence>
<protein>
    <recommendedName>
        <fullName evidence="4">DUF4468 domain-containing protein</fullName>
    </recommendedName>
</protein>
<evidence type="ECO:0008006" key="4">
    <source>
        <dbReference type="Google" id="ProtNLM"/>
    </source>
</evidence>
<dbReference type="OrthoDB" id="1436175at2"/>
<evidence type="ECO:0000256" key="1">
    <source>
        <dbReference type="SAM" id="SignalP"/>
    </source>
</evidence>
<accession>A0A5S5BZN3</accession>
<feature type="signal peptide" evidence="1">
    <location>
        <begin position="1"/>
        <end position="20"/>
    </location>
</feature>
<dbReference type="Gene3D" id="3.30.530.80">
    <property type="match status" value="1"/>
</dbReference>
<evidence type="ECO:0000313" key="3">
    <source>
        <dbReference type="Proteomes" id="UP000324376"/>
    </source>
</evidence>
<dbReference type="AlphaFoldDB" id="A0A5S5BZN3"/>
<keyword evidence="1" id="KW-0732">Signal</keyword>
<comment type="caution">
    <text evidence="2">The sequence shown here is derived from an EMBL/GenBank/DDBJ whole genome shotgun (WGS) entry which is preliminary data.</text>
</comment>
<name>A0A5S5BZN3_9FLAO</name>
<keyword evidence="3" id="KW-1185">Reference proteome</keyword>
<reference evidence="2 3" key="1">
    <citation type="submission" date="2019-07" db="EMBL/GenBank/DDBJ databases">
        <title>Genomic Encyclopedia of Archaeal and Bacterial Type Strains, Phase II (KMG-II): from individual species to whole genera.</title>
        <authorList>
            <person name="Goeker M."/>
        </authorList>
    </citation>
    <scope>NUCLEOTIDE SEQUENCE [LARGE SCALE GENOMIC DNA]</scope>
    <source>
        <strain evidence="2 3">DSM 17527</strain>
    </source>
</reference>
<proteinExistence type="predicted"/>
<organism evidence="2 3">
    <name type="scientific">Aquimarina intermedia</name>
    <dbReference type="NCBI Taxonomy" id="350814"/>
    <lineage>
        <taxon>Bacteria</taxon>
        <taxon>Pseudomonadati</taxon>
        <taxon>Bacteroidota</taxon>
        <taxon>Flavobacteriia</taxon>
        <taxon>Flavobacteriales</taxon>
        <taxon>Flavobacteriaceae</taxon>
        <taxon>Aquimarina</taxon>
    </lineage>
</organism>